<evidence type="ECO:0000313" key="4">
    <source>
        <dbReference type="Proteomes" id="UP000254150"/>
    </source>
</evidence>
<sequence length="83" mass="8445">MRLHNTTLGLSALTVLALAGCSNGSTSADSPTASAPVRPGGKDASVPRPLSSAALSKRLLDEGDLGEGYIRKPERPSGTTPSR</sequence>
<dbReference type="PROSITE" id="PS51257">
    <property type="entry name" value="PROKAR_LIPOPROTEIN"/>
    <property type="match status" value="1"/>
</dbReference>
<proteinExistence type="predicted"/>
<reference evidence="3 4" key="1">
    <citation type="submission" date="2018-06" db="EMBL/GenBank/DDBJ databases">
        <authorList>
            <consortium name="Pathogen Informatics"/>
            <person name="Doyle S."/>
        </authorList>
    </citation>
    <scope>NUCLEOTIDE SEQUENCE [LARGE SCALE GENOMIC DNA]</scope>
    <source>
        <strain evidence="3 4">NCTC7807</strain>
    </source>
</reference>
<feature type="signal peptide" evidence="2">
    <location>
        <begin position="1"/>
        <end position="27"/>
    </location>
</feature>
<keyword evidence="2" id="KW-0732">Signal</keyword>
<feature type="chain" id="PRO_5038706419" evidence="2">
    <location>
        <begin position="28"/>
        <end position="83"/>
    </location>
</feature>
<feature type="region of interest" description="Disordered" evidence="1">
    <location>
        <begin position="21"/>
        <end position="83"/>
    </location>
</feature>
<dbReference type="EMBL" id="UHID01000006">
    <property type="protein sequence ID" value="SUP57727.1"/>
    <property type="molecule type" value="Genomic_DNA"/>
</dbReference>
<accession>A0A380P0Q1</accession>
<organism evidence="3 4">
    <name type="scientific">Streptomyces griseus</name>
    <dbReference type="NCBI Taxonomy" id="1911"/>
    <lineage>
        <taxon>Bacteria</taxon>
        <taxon>Bacillati</taxon>
        <taxon>Actinomycetota</taxon>
        <taxon>Actinomycetes</taxon>
        <taxon>Kitasatosporales</taxon>
        <taxon>Streptomycetaceae</taxon>
        <taxon>Streptomyces</taxon>
    </lineage>
</organism>
<evidence type="ECO:0000256" key="1">
    <source>
        <dbReference type="SAM" id="MobiDB-lite"/>
    </source>
</evidence>
<gene>
    <name evidence="3" type="ORF">NCTC7807_03337</name>
</gene>
<feature type="compositionally biased region" description="Low complexity" evidence="1">
    <location>
        <begin position="25"/>
        <end position="36"/>
    </location>
</feature>
<name>A0A380P0Q1_STRGR</name>
<evidence type="ECO:0000256" key="2">
    <source>
        <dbReference type="SAM" id="SignalP"/>
    </source>
</evidence>
<protein>
    <submittedName>
        <fullName evidence="3">Putative secreted protein</fullName>
    </submittedName>
</protein>
<dbReference type="AlphaFoldDB" id="A0A380P0Q1"/>
<dbReference type="Proteomes" id="UP000254150">
    <property type="component" value="Unassembled WGS sequence"/>
</dbReference>
<evidence type="ECO:0000313" key="3">
    <source>
        <dbReference type="EMBL" id="SUP57727.1"/>
    </source>
</evidence>